<keyword evidence="4" id="KW-1185">Reference proteome</keyword>
<keyword evidence="3" id="KW-0012">Acyltransferase</keyword>
<dbReference type="OrthoDB" id="9794566at2"/>
<evidence type="ECO:0000313" key="4">
    <source>
        <dbReference type="Proteomes" id="UP000186112"/>
    </source>
</evidence>
<feature type="domain" description="N-acetyltransferase" evidence="2">
    <location>
        <begin position="3"/>
        <end position="148"/>
    </location>
</feature>
<keyword evidence="1" id="KW-0963">Cytoplasm</keyword>
<proteinExistence type="inferred from homology"/>
<name>A0A1U7M842_TISCR</name>
<dbReference type="EMBL" id="LTDM01000006">
    <property type="protein sequence ID" value="OLS03482.1"/>
    <property type="molecule type" value="Genomic_DNA"/>
</dbReference>
<dbReference type="PANTHER" id="PTHR43617:SF20">
    <property type="entry name" value="N-ALPHA-ACETYLTRANSFERASE RIMI"/>
    <property type="match status" value="1"/>
</dbReference>
<reference evidence="3 4" key="1">
    <citation type="submission" date="2016-02" db="EMBL/GenBank/DDBJ databases">
        <title>Genome sequence of Tissierella creatinophila DSM 6911.</title>
        <authorList>
            <person name="Poehlein A."/>
            <person name="Daniel R."/>
        </authorList>
    </citation>
    <scope>NUCLEOTIDE SEQUENCE [LARGE SCALE GENOMIC DNA]</scope>
    <source>
        <strain evidence="3 4">DSM 6911</strain>
    </source>
</reference>
<dbReference type="GO" id="GO:0005737">
    <property type="term" value="C:cytoplasm"/>
    <property type="evidence" value="ECO:0007669"/>
    <property type="project" value="UniProtKB-SubCell"/>
</dbReference>
<dbReference type="RefSeq" id="WP_143583018.1">
    <property type="nucleotide sequence ID" value="NZ_LTDM01000006.1"/>
</dbReference>
<comment type="similarity">
    <text evidence="1">Belongs to the acetyltransferase family. RimI subfamily.</text>
</comment>
<dbReference type="InterPro" id="IPR050276">
    <property type="entry name" value="MshD_Acetyltransferase"/>
</dbReference>
<dbReference type="Proteomes" id="UP000186112">
    <property type="component" value="Unassembled WGS sequence"/>
</dbReference>
<dbReference type="CDD" id="cd04301">
    <property type="entry name" value="NAT_SF"/>
    <property type="match status" value="1"/>
</dbReference>
<dbReference type="EC" id="2.3.1.266" evidence="1"/>
<comment type="subcellular location">
    <subcellularLocation>
        <location evidence="1">Cytoplasm</location>
    </subcellularLocation>
</comment>
<dbReference type="PANTHER" id="PTHR43617">
    <property type="entry name" value="L-AMINO ACID N-ACETYLTRANSFERASE"/>
    <property type="match status" value="1"/>
</dbReference>
<dbReference type="SUPFAM" id="SSF55729">
    <property type="entry name" value="Acyl-CoA N-acyltransferases (Nat)"/>
    <property type="match status" value="1"/>
</dbReference>
<gene>
    <name evidence="3" type="primary">ypeA_1</name>
    <name evidence="3" type="ORF">TICRE_04760</name>
</gene>
<dbReference type="AlphaFoldDB" id="A0A1U7M842"/>
<dbReference type="Pfam" id="PF00583">
    <property type="entry name" value="Acetyltransf_1"/>
    <property type="match status" value="1"/>
</dbReference>
<organism evidence="3 4">
    <name type="scientific">Tissierella creatinophila DSM 6911</name>
    <dbReference type="NCBI Taxonomy" id="1123403"/>
    <lineage>
        <taxon>Bacteria</taxon>
        <taxon>Bacillati</taxon>
        <taxon>Bacillota</taxon>
        <taxon>Tissierellia</taxon>
        <taxon>Tissierellales</taxon>
        <taxon>Tissierellaceae</taxon>
        <taxon>Tissierella</taxon>
    </lineage>
</organism>
<protein>
    <recommendedName>
        <fullName evidence="1">[Ribosomal protein bS18]-alanine N-acetyltransferase</fullName>
        <ecNumber evidence="1">2.3.1.266</ecNumber>
    </recommendedName>
</protein>
<dbReference type="PROSITE" id="PS51186">
    <property type="entry name" value="GNAT"/>
    <property type="match status" value="1"/>
</dbReference>
<dbReference type="InterPro" id="IPR006464">
    <property type="entry name" value="AcTrfase_RimI/Ard1"/>
</dbReference>
<evidence type="ECO:0000256" key="1">
    <source>
        <dbReference type="RuleBase" id="RU363094"/>
    </source>
</evidence>
<dbReference type="InterPro" id="IPR016181">
    <property type="entry name" value="Acyl_CoA_acyltransferase"/>
</dbReference>
<keyword evidence="3" id="KW-0808">Transferase</keyword>
<dbReference type="Gene3D" id="3.40.630.30">
    <property type="match status" value="1"/>
</dbReference>
<comment type="function">
    <text evidence="1">Acetylates the N-terminal alanine of ribosomal protein bS18.</text>
</comment>
<dbReference type="GO" id="GO:0008999">
    <property type="term" value="F:protein-N-terminal-alanine acetyltransferase activity"/>
    <property type="evidence" value="ECO:0007669"/>
    <property type="project" value="UniProtKB-EC"/>
</dbReference>
<comment type="caution">
    <text evidence="3">The sequence shown here is derived from an EMBL/GenBank/DDBJ whole genome shotgun (WGS) entry which is preliminary data.</text>
</comment>
<comment type="catalytic activity">
    <reaction evidence="1">
        <text>N-terminal L-alanyl-[ribosomal protein bS18] + acetyl-CoA = N-terminal N(alpha)-acetyl-L-alanyl-[ribosomal protein bS18] + CoA + H(+)</text>
        <dbReference type="Rhea" id="RHEA:43756"/>
        <dbReference type="Rhea" id="RHEA-COMP:10676"/>
        <dbReference type="Rhea" id="RHEA-COMP:10677"/>
        <dbReference type="ChEBI" id="CHEBI:15378"/>
        <dbReference type="ChEBI" id="CHEBI:57287"/>
        <dbReference type="ChEBI" id="CHEBI:57288"/>
        <dbReference type="ChEBI" id="CHEBI:64718"/>
        <dbReference type="ChEBI" id="CHEBI:83683"/>
        <dbReference type="EC" id="2.3.1.266"/>
    </reaction>
</comment>
<dbReference type="InterPro" id="IPR000182">
    <property type="entry name" value="GNAT_dom"/>
</dbReference>
<evidence type="ECO:0000313" key="3">
    <source>
        <dbReference type="EMBL" id="OLS03482.1"/>
    </source>
</evidence>
<accession>A0A1U7M842</accession>
<evidence type="ECO:0000259" key="2">
    <source>
        <dbReference type="PROSITE" id="PS51186"/>
    </source>
</evidence>
<sequence length="152" mass="17450">MEIIVRKMVEEDVDSILEIEKEAFTTPWSREAFLTEIKENLLAYYLVAEVDGKVVGYGGIWLILNEGHITNIAVKEEYKGNGIGNHILEGLICYCMKNGIDNMTLEVRESNLIAQNLYKKYSFVSSGKRPNYYSDDGEDAIIMWRTNRVENE</sequence>
<dbReference type="NCBIfam" id="TIGR01575">
    <property type="entry name" value="rimI"/>
    <property type="match status" value="1"/>
</dbReference>